<accession>A0A933SIG8</accession>
<sequence length="345" mass="38422">MQPKHRIWDTTTALPEEFTSAWSARLAKAPYAHFALRLDWLQWEAKHGRHARAVLADDGGRRALLVLRREKQGWHCGWPWRTQVAFERGGAEGDMGLDRETAAWAFEQAQRAGAGDRVRVFLPASTLGRGALARGTTIVKDLALDDEKLLASLDPDKRRQIRKLEKAGWEVIEGTTAEHFRAFRQLQFDNDARLGHGTPTPMVERPAPGEDWREWELPWQWLLLAVHEGVVHAGSGYGRAANGMVDYRANASTPEGRKAGANALVAWAALRRARDGGWTHMNWGGNTTFKKQLGGESVVMSDRLGGGPLWAAPNAVEVAVGRTRAKLAKWVKERRAKPGRKEAKS</sequence>
<dbReference type="SUPFAM" id="SSF55729">
    <property type="entry name" value="Acyl-CoA N-acyltransferases (Nat)"/>
    <property type="match status" value="1"/>
</dbReference>
<dbReference type="AlphaFoldDB" id="A0A933SIG8"/>
<organism evidence="1 2">
    <name type="scientific">Eiseniibacteriota bacterium</name>
    <dbReference type="NCBI Taxonomy" id="2212470"/>
    <lineage>
        <taxon>Bacteria</taxon>
        <taxon>Candidatus Eiseniibacteriota</taxon>
    </lineage>
</organism>
<reference evidence="1" key="1">
    <citation type="submission" date="2020-07" db="EMBL/GenBank/DDBJ databases">
        <title>Huge and variable diversity of episymbiotic CPR bacteria and DPANN archaea in groundwater ecosystems.</title>
        <authorList>
            <person name="He C.Y."/>
            <person name="Keren R."/>
            <person name="Whittaker M."/>
            <person name="Farag I.F."/>
            <person name="Doudna J."/>
            <person name="Cate J.H.D."/>
            <person name="Banfield J.F."/>
        </authorList>
    </citation>
    <scope>NUCLEOTIDE SEQUENCE</scope>
    <source>
        <strain evidence="1">NC_groundwater_1813_Pr3_B-0.1um_71_17</strain>
    </source>
</reference>
<evidence type="ECO:0000313" key="2">
    <source>
        <dbReference type="Proteomes" id="UP000696931"/>
    </source>
</evidence>
<evidence type="ECO:0000313" key="1">
    <source>
        <dbReference type="EMBL" id="MBI5170918.1"/>
    </source>
</evidence>
<dbReference type="InterPro" id="IPR016181">
    <property type="entry name" value="Acyl_CoA_acyltransferase"/>
</dbReference>
<dbReference type="Proteomes" id="UP000696931">
    <property type="component" value="Unassembled WGS sequence"/>
</dbReference>
<comment type="caution">
    <text evidence="1">The sequence shown here is derived from an EMBL/GenBank/DDBJ whole genome shotgun (WGS) entry which is preliminary data.</text>
</comment>
<protein>
    <submittedName>
        <fullName evidence="1">Uncharacterized protein</fullName>
    </submittedName>
</protein>
<gene>
    <name evidence="1" type="ORF">HZA61_15620</name>
</gene>
<name>A0A933SIG8_UNCEI</name>
<proteinExistence type="predicted"/>
<dbReference type="Gene3D" id="3.40.630.30">
    <property type="match status" value="1"/>
</dbReference>
<dbReference type="EMBL" id="JACRIW010000112">
    <property type="protein sequence ID" value="MBI5170918.1"/>
    <property type="molecule type" value="Genomic_DNA"/>
</dbReference>